<dbReference type="InParanoid" id="A0A1X7UXC1"/>
<sequence length="110" mass="11928">MFSKGLELQNIKDTKASNLVDTVCAMCTTGVLCRGICCRTGVLDGEQHFDTDISNFAPRIKDDVDTVGEPTCSAVDALHGTVTLPRAGILWSLTFDRTNGDEIFGEYIPI</sequence>
<protein>
    <submittedName>
        <fullName evidence="1">Uncharacterized protein</fullName>
    </submittedName>
</protein>
<organism evidence="1">
    <name type="scientific">Amphimedon queenslandica</name>
    <name type="common">Sponge</name>
    <dbReference type="NCBI Taxonomy" id="400682"/>
    <lineage>
        <taxon>Eukaryota</taxon>
        <taxon>Metazoa</taxon>
        <taxon>Porifera</taxon>
        <taxon>Demospongiae</taxon>
        <taxon>Heteroscleromorpha</taxon>
        <taxon>Haplosclerida</taxon>
        <taxon>Niphatidae</taxon>
        <taxon>Amphimedon</taxon>
    </lineage>
</organism>
<accession>A0A1X7UXC1</accession>
<proteinExistence type="predicted"/>
<evidence type="ECO:0000313" key="1">
    <source>
        <dbReference type="EnsemblMetazoa" id="Aqu2.1.32341_001"/>
    </source>
</evidence>
<name>A0A1X7UXC1_AMPQE</name>
<reference evidence="1" key="1">
    <citation type="submission" date="2017-05" db="UniProtKB">
        <authorList>
            <consortium name="EnsemblMetazoa"/>
        </authorList>
    </citation>
    <scope>IDENTIFICATION</scope>
</reference>
<dbReference type="AlphaFoldDB" id="A0A1X7UXC1"/>
<dbReference type="EnsemblMetazoa" id="Aqu2.1.32341_001">
    <property type="protein sequence ID" value="Aqu2.1.32341_001"/>
    <property type="gene ID" value="Aqu2.1.32341"/>
</dbReference>